<dbReference type="PIRSF" id="PIRSF002512">
    <property type="entry name" value="Integrin_B"/>
    <property type="match status" value="1"/>
</dbReference>
<evidence type="ECO:0000256" key="2">
    <source>
        <dbReference type="ARBA" id="ARBA00007449"/>
    </source>
</evidence>
<keyword evidence="11 16" id="KW-0472">Membrane</keyword>
<dbReference type="PRINTS" id="PR01186">
    <property type="entry name" value="INTEGRINB"/>
</dbReference>
<feature type="disulfide bond" evidence="14">
    <location>
        <begin position="661"/>
        <end position="739"/>
    </location>
</feature>
<dbReference type="InterPro" id="IPR002369">
    <property type="entry name" value="Integrin_bsu_VWA"/>
</dbReference>
<evidence type="ECO:0000256" key="6">
    <source>
        <dbReference type="ARBA" id="ARBA00022729"/>
    </source>
</evidence>
<evidence type="ECO:0000256" key="5">
    <source>
        <dbReference type="ARBA" id="ARBA00022692"/>
    </source>
</evidence>
<dbReference type="Gene3D" id="3.40.50.410">
    <property type="entry name" value="von Willebrand factor, type A domain"/>
    <property type="match status" value="1"/>
</dbReference>
<dbReference type="Pfam" id="PF00362">
    <property type="entry name" value="Integrin_beta"/>
    <property type="match status" value="1"/>
</dbReference>
<keyword evidence="8 15" id="KW-0130">Cell adhesion</keyword>
<dbReference type="Pfam" id="PF08725">
    <property type="entry name" value="Integrin_b_cyt"/>
    <property type="match status" value="1"/>
</dbReference>
<keyword evidence="12 14" id="KW-1015">Disulfide bond</keyword>
<feature type="disulfide bond" evidence="14">
    <location>
        <begin position="655"/>
        <end position="664"/>
    </location>
</feature>
<evidence type="ECO:0000256" key="7">
    <source>
        <dbReference type="ARBA" id="ARBA00022737"/>
    </source>
</evidence>
<organism evidence="19 20">
    <name type="scientific">Plutella xylostella</name>
    <name type="common">Diamondback moth</name>
    <name type="synonym">Plutella maculipennis</name>
    <dbReference type="NCBI Taxonomy" id="51655"/>
    <lineage>
        <taxon>Eukaryota</taxon>
        <taxon>Metazoa</taxon>
        <taxon>Ecdysozoa</taxon>
        <taxon>Arthropoda</taxon>
        <taxon>Hexapoda</taxon>
        <taxon>Insecta</taxon>
        <taxon>Pterygota</taxon>
        <taxon>Neoptera</taxon>
        <taxon>Endopterygota</taxon>
        <taxon>Lepidoptera</taxon>
        <taxon>Glossata</taxon>
        <taxon>Ditrysia</taxon>
        <taxon>Yponomeutoidea</taxon>
        <taxon>Plutellidae</taxon>
        <taxon>Plutella</taxon>
    </lineage>
</organism>
<feature type="disulfide bond" evidence="14">
    <location>
        <begin position="493"/>
        <end position="502"/>
    </location>
</feature>
<evidence type="ECO:0000256" key="1">
    <source>
        <dbReference type="ARBA" id="ARBA00004251"/>
    </source>
</evidence>
<dbReference type="PROSITE" id="PS52047">
    <property type="entry name" value="I_EGF_2"/>
    <property type="match status" value="1"/>
</dbReference>
<feature type="signal peptide" evidence="17">
    <location>
        <begin position="1"/>
        <end position="23"/>
    </location>
</feature>
<dbReference type="Proteomes" id="UP000653454">
    <property type="component" value="Unassembled WGS sequence"/>
</dbReference>
<feature type="disulfide bond" evidence="14">
    <location>
        <begin position="588"/>
        <end position="597"/>
    </location>
</feature>
<keyword evidence="9 16" id="KW-1133">Transmembrane helix</keyword>
<dbReference type="FunFam" id="2.10.25.10:FF:000036">
    <property type="entry name" value="Integrin beta"/>
    <property type="match status" value="1"/>
</dbReference>
<dbReference type="AlphaFoldDB" id="A0A8S4E8R5"/>
<evidence type="ECO:0000313" key="19">
    <source>
        <dbReference type="EMBL" id="CAG9112048.1"/>
    </source>
</evidence>
<feature type="domain" description="VWFA" evidence="18">
    <location>
        <begin position="140"/>
        <end position="278"/>
    </location>
</feature>
<feature type="disulfide bond" evidence="14">
    <location>
        <begin position="464"/>
        <end position="468"/>
    </location>
</feature>
<evidence type="ECO:0000256" key="10">
    <source>
        <dbReference type="ARBA" id="ARBA00023037"/>
    </source>
</evidence>
<dbReference type="GO" id="GO:0009986">
    <property type="term" value="C:cell surface"/>
    <property type="evidence" value="ECO:0007669"/>
    <property type="project" value="TreeGrafter"/>
</dbReference>
<evidence type="ECO:0000313" key="20">
    <source>
        <dbReference type="Proteomes" id="UP000653454"/>
    </source>
</evidence>
<dbReference type="EMBL" id="CAJHNJ030000013">
    <property type="protein sequence ID" value="CAG9112048.1"/>
    <property type="molecule type" value="Genomic_DNA"/>
</dbReference>
<feature type="disulfide bond" evidence="14">
    <location>
        <begin position="599"/>
        <end position="606"/>
    </location>
</feature>
<dbReference type="Gene3D" id="1.20.5.100">
    <property type="entry name" value="Cytochrome c1, transmembrane anchor, C-terminal"/>
    <property type="match status" value="1"/>
</dbReference>
<dbReference type="InterPro" id="IPR057073">
    <property type="entry name" value="EGF_integrin_2"/>
</dbReference>
<dbReference type="GO" id="GO:0033627">
    <property type="term" value="P:cell adhesion mediated by integrin"/>
    <property type="evidence" value="ECO:0007669"/>
    <property type="project" value="TreeGrafter"/>
</dbReference>
<protein>
    <recommendedName>
        <fullName evidence="15">Integrin beta</fullName>
    </recommendedName>
</protein>
<dbReference type="SMART" id="SM00187">
    <property type="entry name" value="INB"/>
    <property type="match status" value="1"/>
</dbReference>
<keyword evidence="7" id="KW-0677">Repeat</keyword>
<evidence type="ECO:0000256" key="12">
    <source>
        <dbReference type="ARBA" id="ARBA00023157"/>
    </source>
</evidence>
<dbReference type="GO" id="GO:0005178">
    <property type="term" value="F:integrin binding"/>
    <property type="evidence" value="ECO:0007669"/>
    <property type="project" value="TreeGrafter"/>
</dbReference>
<evidence type="ECO:0000256" key="16">
    <source>
        <dbReference type="SAM" id="Phobius"/>
    </source>
</evidence>
<sequence>MVWCNKGVVILCVLFLFLQCTSGQVVGQLLNKLACVEQEVCGACLAAASHCRWCADPYFSAATPRCNDYDSLVSAGCGQGMIQVPEPAVWRELESRPLQDMRGDDPVVQIQPQRVRLSLKPRETRKIKFTYRPARNYPLDLYYLMDLTWSMRDDKQTLVSLRDDLPNMLRNLTDNFRLGFGSFADKPVMPFISTDASRLANPCAAEGEACQPTYSFRHHLSLTTQVNDFIEHIKNSSVTANLDNAESQLDALVQAVTCGGRIGWAEKSRKIVILLSDGLMHTAGDGKLGGAIQRNDEQCHLDENGYYNLAGTYDYPSVAQIYRLLEAYKVNVIFAVTESVKGHYDQLHKILEDFTYIARLESDSSNILKLVKTGYENIISVVNFKDDAGSGPIKVKYFTDCGIKGGSMVESNRCSGVEFGMTLNFEVHLTLGSCVEFVKSKQTILIKESQLGQDRLTLEVDLQCGCDCQSAAQGALAQACPNNSYLMCGICQCKKGWSGPTCSCSEGDEAASAALSAQCRAPSTPAAPAGLRALPCTGAGDCVCGKCQCDAGYSGKYCQCKDCEISRETGLQCGGAGRGACACGVCACAAGWAGAACDCTEETDACVAPGGDGGVCSGHGDCVCGKCECSKSDGVSYTGEFCEACVDCEAANPLCVHAEPCVACYLEGNCTDVCVTSRANYTVVELVDNIMQRSASPIGTARCILRREESGLQCEYQYTYTAGTKSMVHMDIALMSRECSKPITAQILSTGLVIMGCVIAIGIIMIIAVKVSQVYADRRAYAKFAAETERSMMMMNQRQQNPLYKSPISEFKLPEDYPRNMND</sequence>
<dbReference type="GO" id="GO:0016477">
    <property type="term" value="P:cell migration"/>
    <property type="evidence" value="ECO:0007669"/>
    <property type="project" value="TreeGrafter"/>
</dbReference>
<dbReference type="SUPFAM" id="SSF69179">
    <property type="entry name" value="Integrin domains"/>
    <property type="match status" value="1"/>
</dbReference>
<dbReference type="Pfam" id="PF07974">
    <property type="entry name" value="EGF_2"/>
    <property type="match status" value="1"/>
</dbReference>
<dbReference type="GO" id="GO:0005925">
    <property type="term" value="C:focal adhesion"/>
    <property type="evidence" value="ECO:0007669"/>
    <property type="project" value="TreeGrafter"/>
</dbReference>
<feature type="disulfide bond" evidence="14">
    <location>
        <begin position="581"/>
        <end position="586"/>
    </location>
</feature>
<feature type="disulfide bond" evidence="14">
    <location>
        <begin position="622"/>
        <end position="627"/>
    </location>
</feature>
<evidence type="ECO:0000256" key="9">
    <source>
        <dbReference type="ARBA" id="ARBA00022989"/>
    </source>
</evidence>
<dbReference type="PROSITE" id="PS50234">
    <property type="entry name" value="VWFA"/>
    <property type="match status" value="1"/>
</dbReference>
<feature type="disulfide bond" evidence="14">
    <location>
        <begin position="544"/>
        <end position="573"/>
    </location>
</feature>
<evidence type="ECO:0000256" key="3">
    <source>
        <dbReference type="ARBA" id="ARBA00022475"/>
    </source>
</evidence>
<dbReference type="GO" id="GO:0007160">
    <property type="term" value="P:cell-matrix adhesion"/>
    <property type="evidence" value="ECO:0007669"/>
    <property type="project" value="TreeGrafter"/>
</dbReference>
<keyword evidence="10 15" id="KW-0401">Integrin</keyword>
<dbReference type="InterPro" id="IPR015812">
    <property type="entry name" value="Integrin_bsu"/>
</dbReference>
<dbReference type="GO" id="GO:0008305">
    <property type="term" value="C:integrin complex"/>
    <property type="evidence" value="ECO:0007669"/>
    <property type="project" value="TreeGrafter"/>
</dbReference>
<feature type="disulfide bond" evidence="14">
    <location>
        <begin position="542"/>
        <end position="547"/>
    </location>
</feature>
<gene>
    <name evidence="19" type="ORF">PLXY2_LOCUS4836</name>
</gene>
<keyword evidence="6 17" id="KW-0732">Signal</keyword>
<dbReference type="InterPro" id="IPR013111">
    <property type="entry name" value="EGF_extracell"/>
</dbReference>
<keyword evidence="3" id="KW-1003">Cell membrane</keyword>
<feature type="disulfide bond" evidence="14">
    <location>
        <begin position="629"/>
        <end position="642"/>
    </location>
</feature>
<feature type="chain" id="PRO_5035814245" description="Integrin beta" evidence="17">
    <location>
        <begin position="24"/>
        <end position="823"/>
    </location>
</feature>
<proteinExistence type="inferred from homology"/>
<comment type="subcellular location">
    <subcellularLocation>
        <location evidence="1 15">Cell membrane</location>
        <topology evidence="1 15">Single-pass type I membrane protein</topology>
    </subcellularLocation>
</comment>
<name>A0A8S4E8R5_PLUXY</name>
<dbReference type="PANTHER" id="PTHR10082:SF59">
    <property type="entry name" value="INTEGRIN BETA-NU"/>
    <property type="match status" value="1"/>
</dbReference>
<keyword evidence="20" id="KW-1185">Reference proteome</keyword>
<dbReference type="Pfam" id="PF17205">
    <property type="entry name" value="PSI_integrin"/>
    <property type="match status" value="1"/>
</dbReference>
<feature type="disulfide bond" evidence="14">
    <location>
        <begin position="624"/>
        <end position="674"/>
    </location>
</feature>
<feature type="disulfide bond" evidence="14">
    <location>
        <begin position="258"/>
        <end position="299"/>
    </location>
</feature>
<dbReference type="GO" id="GO:0007229">
    <property type="term" value="P:integrin-mediated signaling pathway"/>
    <property type="evidence" value="ECO:0007669"/>
    <property type="project" value="UniProtKB-KW"/>
</dbReference>
<dbReference type="InterPro" id="IPR014836">
    <property type="entry name" value="Integrin_bsu_cyt_dom"/>
</dbReference>
<dbReference type="PANTHER" id="PTHR10082">
    <property type="entry name" value="INTEGRIN BETA SUBUNIT"/>
    <property type="match status" value="1"/>
</dbReference>
<comment type="caution">
    <text evidence="19">The sequence shown here is derived from an EMBL/GenBank/DDBJ whole genome shotgun (WGS) entry which is preliminary data.</text>
</comment>
<dbReference type="InterPro" id="IPR036465">
    <property type="entry name" value="vWFA_dom_sf"/>
</dbReference>
<evidence type="ECO:0000256" key="17">
    <source>
        <dbReference type="SAM" id="SignalP"/>
    </source>
</evidence>
<accession>A0A8S4E8R5</accession>
<dbReference type="PROSITE" id="PS00243">
    <property type="entry name" value="I_EGF_1"/>
    <property type="match status" value="1"/>
</dbReference>
<dbReference type="Gene3D" id="3.30.1680.10">
    <property type="entry name" value="ligand-binding face of the semaphorins, domain 2"/>
    <property type="match status" value="1"/>
</dbReference>
<dbReference type="InterPro" id="IPR002035">
    <property type="entry name" value="VWF_A"/>
</dbReference>
<dbReference type="Gene3D" id="2.10.25.10">
    <property type="entry name" value="Laminin"/>
    <property type="match status" value="3"/>
</dbReference>
<dbReference type="InterPro" id="IPR033760">
    <property type="entry name" value="Integrin_beta_N"/>
</dbReference>
<evidence type="ECO:0000256" key="15">
    <source>
        <dbReference type="RuleBase" id="RU000633"/>
    </source>
</evidence>
<evidence type="ECO:0000256" key="13">
    <source>
        <dbReference type="ARBA" id="ARBA00023180"/>
    </source>
</evidence>
<dbReference type="Gene3D" id="2.60.40.1510">
    <property type="entry name" value="ntegrin, alpha v. Chain A, domain 3"/>
    <property type="match status" value="1"/>
</dbReference>
<feature type="disulfide bond" evidence="14">
    <location>
        <begin position="583"/>
        <end position="616"/>
    </location>
</feature>
<feature type="disulfide bond" evidence="14">
    <location>
        <begin position="44"/>
        <end position="77"/>
    </location>
</feature>
<dbReference type="SUPFAM" id="SSF103575">
    <property type="entry name" value="Plexin repeat"/>
    <property type="match status" value="1"/>
</dbReference>
<evidence type="ECO:0000256" key="4">
    <source>
        <dbReference type="ARBA" id="ARBA00022536"/>
    </source>
</evidence>
<keyword evidence="13" id="KW-0325">Glycoprotein</keyword>
<evidence type="ECO:0000259" key="18">
    <source>
        <dbReference type="PROSITE" id="PS50234"/>
    </source>
</evidence>
<dbReference type="Pfam" id="PF23105">
    <property type="entry name" value="EGF_integrin"/>
    <property type="match status" value="1"/>
</dbReference>
<feature type="disulfide bond" evidence="14">
    <location>
        <begin position="203"/>
        <end position="210"/>
    </location>
</feature>
<dbReference type="SUPFAM" id="SSF53300">
    <property type="entry name" value="vWA-like"/>
    <property type="match status" value="1"/>
</dbReference>
<feature type="disulfide bond" evidence="14">
    <location>
        <begin position="54"/>
        <end position="66"/>
    </location>
</feature>
<evidence type="ECO:0000256" key="8">
    <source>
        <dbReference type="ARBA" id="ARBA00022889"/>
    </source>
</evidence>
<feature type="disulfide bond" evidence="14">
    <location>
        <begin position="504"/>
        <end position="519"/>
    </location>
</feature>
<dbReference type="InterPro" id="IPR032695">
    <property type="entry name" value="Integrin_dom_sf"/>
</dbReference>
<dbReference type="GO" id="GO:0007157">
    <property type="term" value="P:heterophilic cell-cell adhesion via plasma membrane cell adhesion molecules"/>
    <property type="evidence" value="ECO:0007669"/>
    <property type="project" value="UniProtKB-ARBA"/>
</dbReference>
<reference evidence="19" key="1">
    <citation type="submission" date="2020-11" db="EMBL/GenBank/DDBJ databases">
        <authorList>
            <person name="Whiteford S."/>
        </authorList>
    </citation>
    <scope>NUCLEOTIDE SEQUENCE</scope>
</reference>
<dbReference type="InterPro" id="IPR057243">
    <property type="entry name" value="Integrin_I-EGF_CS"/>
</dbReference>
<comment type="similarity">
    <text evidence="2 15">Belongs to the integrin beta chain family.</text>
</comment>
<evidence type="ECO:0000256" key="11">
    <source>
        <dbReference type="ARBA" id="ARBA00023136"/>
    </source>
</evidence>
<evidence type="ECO:0000256" key="14">
    <source>
        <dbReference type="PIRSR" id="PIRSR002512-1"/>
    </source>
</evidence>
<feature type="disulfide bond" evidence="14">
    <location>
        <begin position="488"/>
        <end position="536"/>
    </location>
</feature>
<keyword evidence="5 15" id="KW-0812">Transmembrane</keyword>
<feature type="disulfide bond" evidence="14">
    <location>
        <begin position="549"/>
        <end position="558"/>
    </location>
</feature>
<feature type="disulfide bond" evidence="14">
    <location>
        <begin position="401"/>
        <end position="414"/>
    </location>
</feature>
<feature type="disulfide bond" evidence="14">
    <location>
        <begin position="41"/>
        <end position="51"/>
    </location>
</feature>
<feature type="transmembrane region" description="Helical" evidence="16">
    <location>
        <begin position="747"/>
        <end position="769"/>
    </location>
</feature>
<keyword evidence="4" id="KW-0245">EGF-like domain</keyword>
<dbReference type="FunFam" id="3.40.50.410:FF:000002">
    <property type="entry name" value="Integrin beta"/>
    <property type="match status" value="1"/>
</dbReference>